<keyword evidence="1 2" id="KW-0238">DNA-binding</keyword>
<dbReference type="GO" id="GO:0003700">
    <property type="term" value="F:DNA-binding transcription factor activity"/>
    <property type="evidence" value="ECO:0007669"/>
    <property type="project" value="TreeGrafter"/>
</dbReference>
<dbReference type="InterPro" id="IPR009057">
    <property type="entry name" value="Homeodomain-like_sf"/>
</dbReference>
<evidence type="ECO:0000259" key="3">
    <source>
        <dbReference type="PROSITE" id="PS50977"/>
    </source>
</evidence>
<dbReference type="OrthoDB" id="9809772at2"/>
<dbReference type="PANTHER" id="PTHR30055">
    <property type="entry name" value="HTH-TYPE TRANSCRIPTIONAL REGULATOR RUTR"/>
    <property type="match status" value="1"/>
</dbReference>
<protein>
    <submittedName>
        <fullName evidence="4">TetR/AcrR family transcriptional regulator</fullName>
    </submittedName>
</protein>
<sequence>MRGASRVRERLRRDLKIGAIKPVRAATTVKRPRRTQASRTSEAREKLLKATLEVLVDRGYNGLTTKEVATRAGLSNGALVHHYGTKADLIMAATAFIYDRAIEKGRAIAASQKAQRDPLDAFINDCLSVYFDWPFIAATEVLVVARTDPTLMNQIERLMRHFRQTMNDIWLPVFEQSGLGRQQASFILLTTLNMIRGMAINSLWQGNMAHYKELMREWVLLVKRGALNDGRINITLRRGS</sequence>
<gene>
    <name evidence="4" type="ORF">DW352_15650</name>
</gene>
<dbReference type="KEGG" id="ptaw:DW352_15650"/>
<name>A0A345ZY33_9HYPH</name>
<dbReference type="InterPro" id="IPR050109">
    <property type="entry name" value="HTH-type_TetR-like_transc_reg"/>
</dbReference>
<reference evidence="4 5" key="1">
    <citation type="submission" date="2018-07" db="EMBL/GenBank/DDBJ databases">
        <authorList>
            <person name="Quirk P.G."/>
            <person name="Krulwich T.A."/>
        </authorList>
    </citation>
    <scope>NUCLEOTIDE SEQUENCE [LARGE SCALE GENOMIC DNA]</scope>
    <source>
        <strain evidence="4 5">CC-BB4</strain>
    </source>
</reference>
<dbReference type="PROSITE" id="PS50977">
    <property type="entry name" value="HTH_TETR_2"/>
    <property type="match status" value="1"/>
</dbReference>
<evidence type="ECO:0000313" key="5">
    <source>
        <dbReference type="Proteomes" id="UP000254889"/>
    </source>
</evidence>
<dbReference type="InterPro" id="IPR001647">
    <property type="entry name" value="HTH_TetR"/>
</dbReference>
<feature type="domain" description="HTH tetR-type" evidence="3">
    <location>
        <begin position="41"/>
        <end position="101"/>
    </location>
</feature>
<dbReference type="EMBL" id="CP031417">
    <property type="protein sequence ID" value="AXK81830.1"/>
    <property type="molecule type" value="Genomic_DNA"/>
</dbReference>
<dbReference type="RefSeq" id="WP_115692209.1">
    <property type="nucleotide sequence ID" value="NZ_CP031417.1"/>
</dbReference>
<keyword evidence="5" id="KW-1185">Reference proteome</keyword>
<dbReference type="Gene3D" id="1.10.357.10">
    <property type="entry name" value="Tetracycline Repressor, domain 2"/>
    <property type="match status" value="1"/>
</dbReference>
<dbReference type="PANTHER" id="PTHR30055:SF241">
    <property type="entry name" value="TRANSCRIPTIONAL REGULATORY PROTEIN"/>
    <property type="match status" value="1"/>
</dbReference>
<dbReference type="Proteomes" id="UP000254889">
    <property type="component" value="Chromosome"/>
</dbReference>
<accession>A0A345ZY33</accession>
<proteinExistence type="predicted"/>
<organism evidence="4 5">
    <name type="scientific">Pseudolabrys taiwanensis</name>
    <dbReference type="NCBI Taxonomy" id="331696"/>
    <lineage>
        <taxon>Bacteria</taxon>
        <taxon>Pseudomonadati</taxon>
        <taxon>Pseudomonadota</taxon>
        <taxon>Alphaproteobacteria</taxon>
        <taxon>Hyphomicrobiales</taxon>
        <taxon>Xanthobacteraceae</taxon>
        <taxon>Pseudolabrys</taxon>
    </lineage>
</organism>
<dbReference type="PRINTS" id="PR00455">
    <property type="entry name" value="HTHTETR"/>
</dbReference>
<dbReference type="Pfam" id="PF00440">
    <property type="entry name" value="TetR_N"/>
    <property type="match status" value="1"/>
</dbReference>
<dbReference type="GO" id="GO:0000976">
    <property type="term" value="F:transcription cis-regulatory region binding"/>
    <property type="evidence" value="ECO:0007669"/>
    <property type="project" value="TreeGrafter"/>
</dbReference>
<evidence type="ECO:0000256" key="1">
    <source>
        <dbReference type="ARBA" id="ARBA00023125"/>
    </source>
</evidence>
<evidence type="ECO:0000313" key="4">
    <source>
        <dbReference type="EMBL" id="AXK81830.1"/>
    </source>
</evidence>
<evidence type="ECO:0000256" key="2">
    <source>
        <dbReference type="PROSITE-ProRule" id="PRU00335"/>
    </source>
</evidence>
<dbReference type="AlphaFoldDB" id="A0A345ZY33"/>
<dbReference type="SUPFAM" id="SSF46689">
    <property type="entry name" value="Homeodomain-like"/>
    <property type="match status" value="1"/>
</dbReference>
<feature type="DNA-binding region" description="H-T-H motif" evidence="2">
    <location>
        <begin position="64"/>
        <end position="83"/>
    </location>
</feature>